<keyword evidence="2" id="KW-1185">Reference proteome</keyword>
<reference evidence="2" key="1">
    <citation type="submission" date="2013-02" db="EMBL/GenBank/DDBJ databases">
        <authorList>
            <person name="Hughes D."/>
        </authorList>
    </citation>
    <scope>NUCLEOTIDE SEQUENCE</scope>
    <source>
        <strain>Durham</strain>
        <strain evidence="2">NC isolate 2 -- Noor lab</strain>
    </source>
</reference>
<dbReference type="HOGENOM" id="CLU_1798646_0_0_1"/>
<accession>T1GLH4</accession>
<dbReference type="Proteomes" id="UP000015102">
    <property type="component" value="Unassembled WGS sequence"/>
</dbReference>
<reference evidence="1" key="2">
    <citation type="submission" date="2015-06" db="UniProtKB">
        <authorList>
            <consortium name="EnsemblMetazoa"/>
        </authorList>
    </citation>
    <scope>IDENTIFICATION</scope>
</reference>
<organism evidence="1 2">
    <name type="scientific">Megaselia scalaris</name>
    <name type="common">Humpbacked fly</name>
    <name type="synonym">Phora scalaris</name>
    <dbReference type="NCBI Taxonomy" id="36166"/>
    <lineage>
        <taxon>Eukaryota</taxon>
        <taxon>Metazoa</taxon>
        <taxon>Ecdysozoa</taxon>
        <taxon>Arthropoda</taxon>
        <taxon>Hexapoda</taxon>
        <taxon>Insecta</taxon>
        <taxon>Pterygota</taxon>
        <taxon>Neoptera</taxon>
        <taxon>Endopterygota</taxon>
        <taxon>Diptera</taxon>
        <taxon>Brachycera</taxon>
        <taxon>Muscomorpha</taxon>
        <taxon>Platypezoidea</taxon>
        <taxon>Phoridae</taxon>
        <taxon>Megaseliini</taxon>
        <taxon>Megaselia</taxon>
    </lineage>
</organism>
<sequence>MFSKAVHVSVISDDKFGFIRELISSLDCRWTCCLNDFNLHFENVGQSCDFNLTTPSWSVSECFTVLSKLFLIQNVSCVRIGHIKYKLILMIFDVVGSFVPKLEMSRTPQSFKSNWCITALKRQLPSDIIGCNDKFLDFKIFVID</sequence>
<dbReference type="EMBL" id="CAQQ02089586">
    <property type="status" value="NOT_ANNOTATED_CDS"/>
    <property type="molecule type" value="Genomic_DNA"/>
</dbReference>
<protein>
    <submittedName>
        <fullName evidence="1">Uncharacterized protein</fullName>
    </submittedName>
</protein>
<dbReference type="AlphaFoldDB" id="T1GLH4"/>
<name>T1GLH4_MEGSC</name>
<proteinExistence type="predicted"/>
<evidence type="ECO:0000313" key="2">
    <source>
        <dbReference type="Proteomes" id="UP000015102"/>
    </source>
</evidence>
<dbReference type="EMBL" id="CAQQ02089587">
    <property type="status" value="NOT_ANNOTATED_CDS"/>
    <property type="molecule type" value="Genomic_DNA"/>
</dbReference>
<evidence type="ECO:0000313" key="1">
    <source>
        <dbReference type="EnsemblMetazoa" id="MESCA004376-PA"/>
    </source>
</evidence>
<dbReference type="EnsemblMetazoa" id="MESCA004376-RA">
    <property type="protein sequence ID" value="MESCA004376-PA"/>
    <property type="gene ID" value="MESCA004376"/>
</dbReference>